<dbReference type="PANTHER" id="PTHR46890:SF28">
    <property type="entry name" value="REVERSE TRANSCRIPTASE DOMAIN-CONTAINING PROTEIN"/>
    <property type="match status" value="1"/>
</dbReference>
<dbReference type="EMBL" id="JACXVP010000005">
    <property type="protein sequence ID" value="KAG5606087.1"/>
    <property type="molecule type" value="Genomic_DNA"/>
</dbReference>
<dbReference type="AlphaFoldDB" id="A0A9J5Z2F1"/>
<gene>
    <name evidence="1" type="ORF">H5410_027579</name>
</gene>
<keyword evidence="2" id="KW-1185">Reference proteome</keyword>
<dbReference type="PANTHER" id="PTHR46890">
    <property type="entry name" value="NON-LTR RETROLELEMENT REVERSE TRANSCRIPTASE-LIKE PROTEIN-RELATED"/>
    <property type="match status" value="1"/>
</dbReference>
<reference evidence="1 2" key="1">
    <citation type="submission" date="2020-09" db="EMBL/GenBank/DDBJ databases">
        <title>De no assembly of potato wild relative species, Solanum commersonii.</title>
        <authorList>
            <person name="Cho K."/>
        </authorList>
    </citation>
    <scope>NUCLEOTIDE SEQUENCE [LARGE SCALE GENOMIC DNA]</scope>
    <source>
        <strain evidence="1">LZ3.2</strain>
        <tissue evidence="1">Leaf</tissue>
    </source>
</reference>
<accession>A0A9J5Z2F1</accession>
<protein>
    <submittedName>
        <fullName evidence="1">Uncharacterized protein</fullName>
    </submittedName>
</protein>
<proteinExistence type="predicted"/>
<dbReference type="Proteomes" id="UP000824120">
    <property type="component" value="Chromosome 5"/>
</dbReference>
<name>A0A9J5Z2F1_SOLCO</name>
<dbReference type="InterPro" id="IPR052343">
    <property type="entry name" value="Retrotransposon-Effector_Assoc"/>
</dbReference>
<organism evidence="1 2">
    <name type="scientific">Solanum commersonii</name>
    <name type="common">Commerson's wild potato</name>
    <name type="synonym">Commerson's nightshade</name>
    <dbReference type="NCBI Taxonomy" id="4109"/>
    <lineage>
        <taxon>Eukaryota</taxon>
        <taxon>Viridiplantae</taxon>
        <taxon>Streptophyta</taxon>
        <taxon>Embryophyta</taxon>
        <taxon>Tracheophyta</taxon>
        <taxon>Spermatophyta</taxon>
        <taxon>Magnoliopsida</taxon>
        <taxon>eudicotyledons</taxon>
        <taxon>Gunneridae</taxon>
        <taxon>Pentapetalae</taxon>
        <taxon>asterids</taxon>
        <taxon>lamiids</taxon>
        <taxon>Solanales</taxon>
        <taxon>Solanaceae</taxon>
        <taxon>Solanoideae</taxon>
        <taxon>Solaneae</taxon>
        <taxon>Solanum</taxon>
    </lineage>
</organism>
<evidence type="ECO:0000313" key="2">
    <source>
        <dbReference type="Proteomes" id="UP000824120"/>
    </source>
</evidence>
<dbReference type="OrthoDB" id="1937198at2759"/>
<sequence>MINDDDEWIQGDEHIAKAACDHFQHIFTGEEKYINEIPMNCTPRMVSQEHNDMLKELPTIDELKKVVYSMNTNSAAGPDGMNGYFFQKCWNIIKIDLLAVILAFFSGQMIPKYFSHACLVLLPKGRSISENIMLAQEIIHQIKKPTIGSNVVIKLDMTKA</sequence>
<evidence type="ECO:0000313" key="1">
    <source>
        <dbReference type="EMBL" id="KAG5606087.1"/>
    </source>
</evidence>
<comment type="caution">
    <text evidence="1">The sequence shown here is derived from an EMBL/GenBank/DDBJ whole genome shotgun (WGS) entry which is preliminary data.</text>
</comment>